<dbReference type="AlphaFoldDB" id="A0A4S4L2X7"/>
<dbReference type="SUPFAM" id="SSF55166">
    <property type="entry name" value="Hedgehog/DD-peptidase"/>
    <property type="match status" value="1"/>
</dbReference>
<organism evidence="2 3">
    <name type="scientific">Bondarzewia mesenterica</name>
    <dbReference type="NCBI Taxonomy" id="1095465"/>
    <lineage>
        <taxon>Eukaryota</taxon>
        <taxon>Fungi</taxon>
        <taxon>Dikarya</taxon>
        <taxon>Basidiomycota</taxon>
        <taxon>Agaricomycotina</taxon>
        <taxon>Agaricomycetes</taxon>
        <taxon>Russulales</taxon>
        <taxon>Bondarzewiaceae</taxon>
        <taxon>Bondarzewia</taxon>
    </lineage>
</organism>
<protein>
    <submittedName>
        <fullName evidence="2">Uncharacterized protein</fullName>
    </submittedName>
</protein>
<name>A0A4S4L2X7_9AGAM</name>
<proteinExistence type="predicted"/>
<feature type="region of interest" description="Disordered" evidence="1">
    <location>
        <begin position="1"/>
        <end position="48"/>
    </location>
</feature>
<evidence type="ECO:0000313" key="2">
    <source>
        <dbReference type="EMBL" id="THH04968.1"/>
    </source>
</evidence>
<dbReference type="InterPro" id="IPR009045">
    <property type="entry name" value="Zn_M74/Hedgehog-like"/>
</dbReference>
<accession>A0A4S4L2X7</accession>
<evidence type="ECO:0000313" key="3">
    <source>
        <dbReference type="Proteomes" id="UP000310158"/>
    </source>
</evidence>
<reference evidence="2 3" key="1">
    <citation type="submission" date="2019-02" db="EMBL/GenBank/DDBJ databases">
        <title>Genome sequencing of the rare red list fungi Bondarzewia mesenterica.</title>
        <authorList>
            <person name="Buettner E."/>
            <person name="Kellner H."/>
        </authorList>
    </citation>
    <scope>NUCLEOTIDE SEQUENCE [LARGE SCALE GENOMIC DNA]</scope>
    <source>
        <strain evidence="2 3">DSM 108281</strain>
    </source>
</reference>
<keyword evidence="3" id="KW-1185">Reference proteome</keyword>
<gene>
    <name evidence="2" type="ORF">EW146_g10029</name>
</gene>
<dbReference type="EMBL" id="SGPL01001072">
    <property type="protein sequence ID" value="THH04968.1"/>
    <property type="molecule type" value="Genomic_DNA"/>
</dbReference>
<feature type="compositionally biased region" description="Basic residues" evidence="1">
    <location>
        <begin position="13"/>
        <end position="25"/>
    </location>
</feature>
<dbReference type="Proteomes" id="UP000310158">
    <property type="component" value="Unassembled WGS sequence"/>
</dbReference>
<sequence length="92" mass="10328">MALHQLPAVRRASEKRHHEHERRWRATGVPGAAPASLWHDAAEPEPREPHYELRATPAMFETGTSHLLSAAARLTVSTGFDKVSYKSAKYNQ</sequence>
<comment type="caution">
    <text evidence="2">The sequence shown here is derived from an EMBL/GenBank/DDBJ whole genome shotgun (WGS) entry which is preliminary data.</text>
</comment>
<evidence type="ECO:0000256" key="1">
    <source>
        <dbReference type="SAM" id="MobiDB-lite"/>
    </source>
</evidence>